<dbReference type="Pfam" id="PF04139">
    <property type="entry name" value="Rad9"/>
    <property type="match status" value="1"/>
</dbReference>
<evidence type="ECO:0000256" key="2">
    <source>
        <dbReference type="PIRNR" id="PIRNR009303"/>
    </source>
</evidence>
<sequence length="463" mass="50689">MECVLSGNQIKLLSRAVSCLARVGNELLIEALPDKLSLRTLNSSWSAFLGVTFKRFLFDTFQVTPPTARCIVLLKAVCTVFQTAPGNMERLTISLADNDATKLQWTVDCTSGMKKSYWITCNNDMEMQNVLVDRRTLPSHLVVKPKDLSRLLAHFQSSLHEITLIATEPVTTPIDDETEAKAIELKSYIDPARDTSDGALHTKLWIDPAEELVEYSHTGAAVDVTFSVKELKAFIAFCEGAEADMHMYFDKAGVPLLVAPRFGLDDAAHSDFDATLILATLMDSQLHSDESAGVTHHAAISAGEPAISNQSGSRGHARTNASTRRVNGSSASTPRSDQTAIWSELSGFAGRDASIAAHQMQESGDASEEIPLPRHQPSREQGESQHRSSSHGSPSDHQEGLVAAQHHCDRESLPVKQNNGDMQPTHHRSMQYSGFSDDDDDDDDTEADEVYVPTTPPERSDAY</sequence>
<dbReference type="PIRSF" id="PIRSF009303">
    <property type="entry name" value="Cell_cycle_RAD9"/>
    <property type="match status" value="1"/>
</dbReference>
<feature type="compositionally biased region" description="Basic and acidic residues" evidence="3">
    <location>
        <begin position="377"/>
        <end position="386"/>
    </location>
</feature>
<comment type="similarity">
    <text evidence="1 2">Belongs to the rad9 family.</text>
</comment>
<feature type="region of interest" description="Disordered" evidence="3">
    <location>
        <begin position="357"/>
        <end position="463"/>
    </location>
</feature>
<dbReference type="InterPro" id="IPR007268">
    <property type="entry name" value="Rad9/Ddc1"/>
</dbReference>
<evidence type="ECO:0000313" key="5">
    <source>
        <dbReference type="Proteomes" id="UP001497522"/>
    </source>
</evidence>
<name>A0ABP1BA80_9BRYO</name>
<protein>
    <recommendedName>
        <fullName evidence="6">Cell cycle checkpoint control protein RAD9A</fullName>
    </recommendedName>
</protein>
<dbReference type="InterPro" id="IPR046938">
    <property type="entry name" value="DNA_clamp_sf"/>
</dbReference>
<evidence type="ECO:0008006" key="6">
    <source>
        <dbReference type="Google" id="ProtNLM"/>
    </source>
</evidence>
<keyword evidence="5" id="KW-1185">Reference proteome</keyword>
<reference evidence="4 5" key="1">
    <citation type="submission" date="2024-03" db="EMBL/GenBank/DDBJ databases">
        <authorList>
            <consortium name="ELIXIR-Norway"/>
            <consortium name="Elixir Norway"/>
        </authorList>
    </citation>
    <scope>NUCLEOTIDE SEQUENCE [LARGE SCALE GENOMIC DNA]</scope>
</reference>
<dbReference type="PANTHER" id="PTHR15237">
    <property type="entry name" value="DNA REPAIR PROTEIN RAD9"/>
    <property type="match status" value="1"/>
</dbReference>
<feature type="region of interest" description="Disordered" evidence="3">
    <location>
        <begin position="303"/>
        <end position="339"/>
    </location>
</feature>
<organism evidence="4 5">
    <name type="scientific">Sphagnum jensenii</name>
    <dbReference type="NCBI Taxonomy" id="128206"/>
    <lineage>
        <taxon>Eukaryota</taxon>
        <taxon>Viridiplantae</taxon>
        <taxon>Streptophyta</taxon>
        <taxon>Embryophyta</taxon>
        <taxon>Bryophyta</taxon>
        <taxon>Sphagnophytina</taxon>
        <taxon>Sphagnopsida</taxon>
        <taxon>Sphagnales</taxon>
        <taxon>Sphagnaceae</taxon>
        <taxon>Sphagnum</taxon>
    </lineage>
</organism>
<accession>A0ABP1BA80</accession>
<dbReference type="Gene3D" id="3.70.10.10">
    <property type="match status" value="1"/>
</dbReference>
<dbReference type="Proteomes" id="UP001497522">
    <property type="component" value="Chromosome 2"/>
</dbReference>
<feature type="compositionally biased region" description="Acidic residues" evidence="3">
    <location>
        <begin position="436"/>
        <end position="449"/>
    </location>
</feature>
<dbReference type="EMBL" id="OZ023703">
    <property type="protein sequence ID" value="CAK9872030.1"/>
    <property type="molecule type" value="Genomic_DNA"/>
</dbReference>
<gene>
    <name evidence="4" type="ORF">CSSPJE1EN2_LOCUS14627</name>
</gene>
<evidence type="ECO:0000256" key="3">
    <source>
        <dbReference type="SAM" id="MobiDB-lite"/>
    </source>
</evidence>
<dbReference type="PANTHER" id="PTHR15237:SF0">
    <property type="entry name" value="CELL CYCLE CHECKPOINT CONTROL PROTEIN"/>
    <property type="match status" value="1"/>
</dbReference>
<proteinExistence type="inferred from homology"/>
<feature type="compositionally biased region" description="Polar residues" evidence="3">
    <location>
        <begin position="307"/>
        <end position="339"/>
    </location>
</feature>
<evidence type="ECO:0000256" key="1">
    <source>
        <dbReference type="ARBA" id="ARBA00008494"/>
    </source>
</evidence>
<dbReference type="InterPro" id="IPR026584">
    <property type="entry name" value="Rad9"/>
</dbReference>
<evidence type="ECO:0000313" key="4">
    <source>
        <dbReference type="EMBL" id="CAK9872030.1"/>
    </source>
</evidence>
<dbReference type="SUPFAM" id="SSF55979">
    <property type="entry name" value="DNA clamp"/>
    <property type="match status" value="1"/>
</dbReference>